<keyword evidence="2" id="KW-0808">Transferase</keyword>
<evidence type="ECO:0000313" key="2">
    <source>
        <dbReference type="EMBL" id="ESS73282.1"/>
    </source>
</evidence>
<dbReference type="CDD" id="cd04179">
    <property type="entry name" value="DPM_DPG-synthase_like"/>
    <property type="match status" value="1"/>
</dbReference>
<dbReference type="EMBL" id="AYLO01000027">
    <property type="protein sequence ID" value="ESS73282.1"/>
    <property type="molecule type" value="Genomic_DNA"/>
</dbReference>
<dbReference type="GO" id="GO:0006487">
    <property type="term" value="P:protein N-linked glycosylation"/>
    <property type="evidence" value="ECO:0007669"/>
    <property type="project" value="TreeGrafter"/>
</dbReference>
<dbReference type="Pfam" id="PF00535">
    <property type="entry name" value="Glycos_transf_2"/>
    <property type="match status" value="1"/>
</dbReference>
<reference evidence="2 3" key="1">
    <citation type="journal article" date="2013" name="Genome Announc.">
        <title>Draft Genome Sequence of the Methanotrophic Gammaproteobacterium Methyloglobulus morosus DSM 22980 Strain KoM1.</title>
        <authorList>
            <person name="Poehlein A."/>
            <person name="Deutzmann J.S."/>
            <person name="Daniel R."/>
            <person name="Simeonova D.D."/>
        </authorList>
    </citation>
    <scope>NUCLEOTIDE SEQUENCE [LARGE SCALE GENOMIC DNA]</scope>
    <source>
        <strain evidence="2 3">KoM1</strain>
    </source>
</reference>
<evidence type="ECO:0000259" key="1">
    <source>
        <dbReference type="Pfam" id="PF00535"/>
    </source>
</evidence>
<protein>
    <submittedName>
        <fullName evidence="2">Glycosyl transferase family 2</fullName>
    </submittedName>
</protein>
<dbReference type="Gene3D" id="3.90.550.10">
    <property type="entry name" value="Spore Coat Polysaccharide Biosynthesis Protein SpsA, Chain A"/>
    <property type="match status" value="1"/>
</dbReference>
<dbReference type="GO" id="GO:0016740">
    <property type="term" value="F:transferase activity"/>
    <property type="evidence" value="ECO:0007669"/>
    <property type="project" value="UniProtKB-KW"/>
</dbReference>
<gene>
    <name evidence="2" type="ORF">MGMO_27c00250</name>
</gene>
<dbReference type="RefSeq" id="WP_023493758.1">
    <property type="nucleotide sequence ID" value="NZ_AYLO01000027.1"/>
</dbReference>
<comment type="caution">
    <text evidence="2">The sequence shown here is derived from an EMBL/GenBank/DDBJ whole genome shotgun (WGS) entry which is preliminary data.</text>
</comment>
<dbReference type="OrthoDB" id="9804335at2"/>
<dbReference type="Proteomes" id="UP000017842">
    <property type="component" value="Unassembled WGS sequence"/>
</dbReference>
<feature type="domain" description="Glycosyltransferase 2-like" evidence="1">
    <location>
        <begin position="4"/>
        <end position="158"/>
    </location>
</feature>
<dbReference type="SUPFAM" id="SSF53448">
    <property type="entry name" value="Nucleotide-diphospho-sugar transferases"/>
    <property type="match status" value="1"/>
</dbReference>
<dbReference type="PATRIC" id="fig|1116472.3.peg.885"/>
<organism evidence="2 3">
    <name type="scientific">Methyloglobulus morosus KoM1</name>
    <dbReference type="NCBI Taxonomy" id="1116472"/>
    <lineage>
        <taxon>Bacteria</taxon>
        <taxon>Pseudomonadati</taxon>
        <taxon>Pseudomonadota</taxon>
        <taxon>Gammaproteobacteria</taxon>
        <taxon>Methylococcales</taxon>
        <taxon>Methylococcaceae</taxon>
        <taxon>Methyloglobulus</taxon>
    </lineage>
</organism>
<dbReference type="InterPro" id="IPR001173">
    <property type="entry name" value="Glyco_trans_2-like"/>
</dbReference>
<dbReference type="AlphaFoldDB" id="V5C474"/>
<dbReference type="InterPro" id="IPR029044">
    <property type="entry name" value="Nucleotide-diphossugar_trans"/>
</dbReference>
<dbReference type="eggNOG" id="COG0463">
    <property type="taxonomic scope" value="Bacteria"/>
</dbReference>
<proteinExistence type="predicted"/>
<accession>V5C474</accession>
<dbReference type="PANTHER" id="PTHR10859">
    <property type="entry name" value="GLYCOSYL TRANSFERASE"/>
    <property type="match status" value="1"/>
</dbReference>
<evidence type="ECO:0000313" key="3">
    <source>
        <dbReference type="Proteomes" id="UP000017842"/>
    </source>
</evidence>
<keyword evidence="3" id="KW-1185">Reference proteome</keyword>
<dbReference type="PANTHER" id="PTHR10859:SF91">
    <property type="entry name" value="DOLICHYL-PHOSPHATE BETA-GLUCOSYLTRANSFERASE"/>
    <property type="match status" value="1"/>
</dbReference>
<sequence length="244" mass="27602">MKTCIIIPVYNHHEAIGQVIEALRQFNLPCLLINDGSSAQCTSELRRLAEKEKQWVVLRERTRNGGKGAAVITGFQLAISNGFTHAIQLDADGQHCLDDIKLFLSASTANPDMLILGVPHYDGSVPKKRLYGREFTNLWIWINTLSFDIKDGMCGFRCYPLAAVDKLLQSTALGQHMDFDIDIAVRLHWQGIGIVNIATDVKYPLDGVSHFRMLQDNLLISKKHAQLFLGMLWRLPILLLRHWQ</sequence>
<name>V5C474_9GAMM</name>
<dbReference type="STRING" id="1116472.MGMO_27c00250"/>